<comment type="similarity">
    <text evidence="2 5">Belongs to the RecX family.</text>
</comment>
<evidence type="ECO:0000256" key="3">
    <source>
        <dbReference type="ARBA" id="ARBA00018111"/>
    </source>
</evidence>
<feature type="domain" description="RecX first three-helical" evidence="8">
    <location>
        <begin position="17"/>
        <end position="56"/>
    </location>
</feature>
<dbReference type="Proteomes" id="UP000251577">
    <property type="component" value="Unassembled WGS sequence"/>
</dbReference>
<proteinExistence type="inferred from homology"/>
<dbReference type="PANTHER" id="PTHR33602:SF1">
    <property type="entry name" value="REGULATORY PROTEIN RECX FAMILY PROTEIN"/>
    <property type="match status" value="1"/>
</dbReference>
<evidence type="ECO:0000259" key="8">
    <source>
        <dbReference type="Pfam" id="PF21982"/>
    </source>
</evidence>
<evidence type="ECO:0000256" key="1">
    <source>
        <dbReference type="ARBA" id="ARBA00004496"/>
    </source>
</evidence>
<evidence type="ECO:0000313" key="10">
    <source>
        <dbReference type="Proteomes" id="UP000251577"/>
    </source>
</evidence>
<accession>A0A364V767</accession>
<keyword evidence="10" id="KW-1185">Reference proteome</keyword>
<comment type="function">
    <text evidence="5">Modulates RecA activity.</text>
</comment>
<evidence type="ECO:0000256" key="6">
    <source>
        <dbReference type="SAM" id="MobiDB-lite"/>
    </source>
</evidence>
<dbReference type="HAMAP" id="MF_01114">
    <property type="entry name" value="RecX"/>
    <property type="match status" value="1"/>
</dbReference>
<dbReference type="Gene3D" id="1.10.10.10">
    <property type="entry name" value="Winged helix-like DNA-binding domain superfamily/Winged helix DNA-binding domain"/>
    <property type="match status" value="2"/>
</dbReference>
<evidence type="ECO:0000256" key="2">
    <source>
        <dbReference type="ARBA" id="ARBA00009695"/>
    </source>
</evidence>
<protein>
    <recommendedName>
        <fullName evidence="3 5">Regulatory protein RecX</fullName>
    </recommendedName>
</protein>
<dbReference type="InterPro" id="IPR053926">
    <property type="entry name" value="RecX_HTH_1st"/>
</dbReference>
<dbReference type="PANTHER" id="PTHR33602">
    <property type="entry name" value="REGULATORY PROTEIN RECX FAMILY PROTEIN"/>
    <property type="match status" value="1"/>
</dbReference>
<dbReference type="InterPro" id="IPR053924">
    <property type="entry name" value="RecX_HTH_2nd"/>
</dbReference>
<keyword evidence="4 5" id="KW-0963">Cytoplasm</keyword>
<dbReference type="GO" id="GO:0006282">
    <property type="term" value="P:regulation of DNA repair"/>
    <property type="evidence" value="ECO:0007669"/>
    <property type="project" value="UniProtKB-UniRule"/>
</dbReference>
<sequence>MTGQLVDKQRERELDPAIAKAQRLINHRARSEHELRERMAADGFEAADIEEVVQRCLDNGMLNDEDFAEQWVHQRHEHLGKSSHLLRRELQDKGVDASIIDRALEQIDAQQDREILRSLVEKKAGQLRTIPHDRAAYQAALRRIVGVAARRGFSSAESIAAGKAALEDRIAELRSTPPCSEDPGAPDRANRR</sequence>
<reference evidence="9 10" key="1">
    <citation type="journal article" date="2018" name="Syst. Appl. Microbiol.">
        <title>Corynebacterium heidelbergense sp. nov., isolated from the preen glands of Egyptian geese (Alopochen aegyptiacus).</title>
        <authorList>
            <person name="Braun M.S."/>
            <person name="Wang E."/>
            <person name="Zimmermann S."/>
            <person name="Wink M."/>
        </authorList>
    </citation>
    <scope>NUCLEOTIDE SEQUENCE [LARGE SCALE GENOMIC DNA]</scope>
    <source>
        <strain evidence="9 10">647</strain>
    </source>
</reference>
<dbReference type="EMBL" id="QHCV01000021">
    <property type="protein sequence ID" value="RAV32479.1"/>
    <property type="molecule type" value="Genomic_DNA"/>
</dbReference>
<evidence type="ECO:0000256" key="4">
    <source>
        <dbReference type="ARBA" id="ARBA00022490"/>
    </source>
</evidence>
<feature type="region of interest" description="Disordered" evidence="6">
    <location>
        <begin position="171"/>
        <end position="192"/>
    </location>
</feature>
<organism evidence="9 10">
    <name type="scientific">Corynebacterium heidelbergense</name>
    <dbReference type="NCBI Taxonomy" id="2055947"/>
    <lineage>
        <taxon>Bacteria</taxon>
        <taxon>Bacillati</taxon>
        <taxon>Actinomycetota</taxon>
        <taxon>Actinomycetes</taxon>
        <taxon>Mycobacteriales</taxon>
        <taxon>Corynebacteriaceae</taxon>
        <taxon>Corynebacterium</taxon>
    </lineage>
</organism>
<comment type="subcellular location">
    <subcellularLocation>
        <location evidence="1 5">Cytoplasm</location>
    </subcellularLocation>
</comment>
<evidence type="ECO:0000256" key="5">
    <source>
        <dbReference type="HAMAP-Rule" id="MF_01114"/>
    </source>
</evidence>
<dbReference type="Pfam" id="PF02631">
    <property type="entry name" value="RecX_HTH2"/>
    <property type="match status" value="1"/>
</dbReference>
<evidence type="ECO:0000259" key="7">
    <source>
        <dbReference type="Pfam" id="PF02631"/>
    </source>
</evidence>
<dbReference type="InterPro" id="IPR036388">
    <property type="entry name" value="WH-like_DNA-bd_sf"/>
</dbReference>
<comment type="caution">
    <text evidence="9">The sequence shown here is derived from an EMBL/GenBank/DDBJ whole genome shotgun (WGS) entry which is preliminary data.</text>
</comment>
<name>A0A364V767_9CORY</name>
<evidence type="ECO:0000313" key="9">
    <source>
        <dbReference type="EMBL" id="RAV32479.1"/>
    </source>
</evidence>
<gene>
    <name evidence="5" type="primary">recX</name>
    <name evidence="9" type="ORF">DLJ54_03205</name>
</gene>
<dbReference type="Pfam" id="PF21982">
    <property type="entry name" value="RecX_HTH1"/>
    <property type="match status" value="1"/>
</dbReference>
<feature type="domain" description="RecX second three-helical" evidence="7">
    <location>
        <begin position="63"/>
        <end position="104"/>
    </location>
</feature>
<dbReference type="InterPro" id="IPR003783">
    <property type="entry name" value="Regulatory_RecX"/>
</dbReference>
<dbReference type="GO" id="GO:0005737">
    <property type="term" value="C:cytoplasm"/>
    <property type="evidence" value="ECO:0007669"/>
    <property type="project" value="UniProtKB-SubCell"/>
</dbReference>
<dbReference type="AlphaFoldDB" id="A0A364V767"/>